<keyword evidence="2" id="KW-0964">Secreted</keyword>
<dbReference type="InterPro" id="IPR019931">
    <property type="entry name" value="LPXTG_anchor"/>
</dbReference>
<keyword evidence="4" id="KW-0572">Peptidoglycan-anchor</keyword>
<organism evidence="7 8">
    <name type="scientific">Streptococcus salivarius</name>
    <dbReference type="NCBI Taxonomy" id="1304"/>
    <lineage>
        <taxon>Bacteria</taxon>
        <taxon>Bacillati</taxon>
        <taxon>Bacillota</taxon>
        <taxon>Bacilli</taxon>
        <taxon>Lactobacillales</taxon>
        <taxon>Streptococcaceae</taxon>
        <taxon>Streptococcus</taxon>
    </lineage>
</organism>
<evidence type="ECO:0000313" key="8">
    <source>
        <dbReference type="Proteomes" id="UP000422997"/>
    </source>
</evidence>
<reference evidence="7 8" key="1">
    <citation type="submission" date="2016-11" db="EMBL/GenBank/DDBJ databases">
        <title>The potential of Streptococcus salivarius to inhibit the production of volatile sulphur compounds in the oral cavity.</title>
        <authorList>
            <person name="Sun L."/>
            <person name="Li Z."/>
            <person name="Jin D."/>
            <person name="Zhao H."/>
        </authorList>
    </citation>
    <scope>NUCLEOTIDE SEQUENCE [LARGE SCALE GENOMIC DNA]</scope>
    <source>
        <strain evidence="7 8">ICDC2</strain>
    </source>
</reference>
<keyword evidence="5" id="KW-0812">Transmembrane</keyword>
<proteinExistence type="predicted"/>
<accession>A0AB37DDC7</accession>
<sequence length="42" mass="4482">MNPSDKTAQLPETGSEDSNLAIFGLASLLAGFGLYGAKRRKR</sequence>
<feature type="domain" description="Gram-positive cocci surface proteins LPxTG" evidence="6">
    <location>
        <begin position="10"/>
        <end position="42"/>
    </location>
</feature>
<dbReference type="NCBIfam" id="TIGR01167">
    <property type="entry name" value="LPXTG_anchor"/>
    <property type="match status" value="1"/>
</dbReference>
<keyword evidence="1" id="KW-0134">Cell wall</keyword>
<dbReference type="EMBL" id="CP018187">
    <property type="protein sequence ID" value="QGU81564.1"/>
    <property type="molecule type" value="Genomic_DNA"/>
</dbReference>
<evidence type="ECO:0000256" key="4">
    <source>
        <dbReference type="ARBA" id="ARBA00023088"/>
    </source>
</evidence>
<dbReference type="Proteomes" id="UP000422997">
    <property type="component" value="Chromosome"/>
</dbReference>
<keyword evidence="3" id="KW-0732">Signal</keyword>
<gene>
    <name evidence="7" type="ORF">BSR19_04790</name>
</gene>
<dbReference type="AlphaFoldDB" id="A0AB37DDC7"/>
<evidence type="ECO:0000256" key="5">
    <source>
        <dbReference type="SAM" id="Phobius"/>
    </source>
</evidence>
<dbReference type="Pfam" id="PF00746">
    <property type="entry name" value="Gram_pos_anchor"/>
    <property type="match status" value="1"/>
</dbReference>
<evidence type="ECO:0000256" key="2">
    <source>
        <dbReference type="ARBA" id="ARBA00022525"/>
    </source>
</evidence>
<name>A0AB37DDC7_STRSL</name>
<evidence type="ECO:0000256" key="3">
    <source>
        <dbReference type="ARBA" id="ARBA00022729"/>
    </source>
</evidence>
<keyword evidence="5" id="KW-0472">Membrane</keyword>
<evidence type="ECO:0000259" key="6">
    <source>
        <dbReference type="PROSITE" id="PS50847"/>
    </source>
</evidence>
<evidence type="ECO:0000313" key="7">
    <source>
        <dbReference type="EMBL" id="QGU81564.1"/>
    </source>
</evidence>
<protein>
    <recommendedName>
        <fullName evidence="6">Gram-positive cocci surface proteins LPxTG domain-containing protein</fullName>
    </recommendedName>
</protein>
<dbReference type="PROSITE" id="PS50847">
    <property type="entry name" value="GRAM_POS_ANCHORING"/>
    <property type="match status" value="1"/>
</dbReference>
<keyword evidence="5" id="KW-1133">Transmembrane helix</keyword>
<evidence type="ECO:0000256" key="1">
    <source>
        <dbReference type="ARBA" id="ARBA00022512"/>
    </source>
</evidence>
<feature type="transmembrane region" description="Helical" evidence="5">
    <location>
        <begin position="20"/>
        <end position="37"/>
    </location>
</feature>